<dbReference type="InterPro" id="IPR000917">
    <property type="entry name" value="Sulfatase_N"/>
</dbReference>
<dbReference type="InterPro" id="IPR052701">
    <property type="entry name" value="GAG_Ulvan_Degrading_Sulfatases"/>
</dbReference>
<protein>
    <submittedName>
        <fullName evidence="2">Sulfatase</fullName>
    </submittedName>
</protein>
<accession>A0A081C6H7</accession>
<dbReference type="eggNOG" id="COG3119">
    <property type="taxonomic scope" value="Bacteria"/>
</dbReference>
<dbReference type="HOGENOM" id="CLU_517469_0_0_0"/>
<dbReference type="Pfam" id="PF00884">
    <property type="entry name" value="Sulfatase"/>
    <property type="match status" value="1"/>
</dbReference>
<gene>
    <name evidence="2" type="ORF">U27_00073</name>
</gene>
<dbReference type="CDD" id="cd16148">
    <property type="entry name" value="sulfatase_like"/>
    <property type="match status" value="1"/>
</dbReference>
<dbReference type="AlphaFoldDB" id="A0A081C6H7"/>
<dbReference type="PANTHER" id="PTHR43751:SF3">
    <property type="entry name" value="SULFATASE N-TERMINAL DOMAIN-CONTAINING PROTEIN"/>
    <property type="match status" value="1"/>
</dbReference>
<keyword evidence="3" id="KW-1185">Reference proteome</keyword>
<reference evidence="2" key="1">
    <citation type="journal article" date="2015" name="PeerJ">
        <title>First genomic representation of candidate bacterial phylum KSB3 points to enhanced environmental sensing as a trigger of wastewater bulking.</title>
        <authorList>
            <person name="Sekiguchi Y."/>
            <person name="Ohashi A."/>
            <person name="Parks D.H."/>
            <person name="Yamauchi T."/>
            <person name="Tyson G.W."/>
            <person name="Hugenholtz P."/>
        </authorList>
    </citation>
    <scope>NUCLEOTIDE SEQUENCE [LARGE SCALE GENOMIC DNA]</scope>
</reference>
<sequence length="526" mass="59938">MFQYRCFVKPVSIILIILVIEGLLASCQKKEYNIYENILQEIEILQDSFDAALEFQDGHLKQSSGTAVTYYTELPQALELYVELPTKPKEAAATISIHADGIESQQFEIDKKGGQSFDLAQFQGKIVGIELKVEPENAALQWDSLVLRSLKTSDGDQQPDQPPLPPIPDLKNYDVIYLVLDAFHAKHASLYGYDRKTTPFLDELAKEAVVFDNMFANAPYTLASTGVLFTSKFAHEHGLIHEKKRLSPITPTISELLSAKDIPSYLITIHGYLIGDWGLSRGFSKIFKERKYGHGPKGQPATAFDNFEKIYAEEPQHSKFIYIHLGPPHSPYMPPEQFRKFIPDITSEKIEPVNENLHKIDQRKLRINDEQLEYIIGWYDSNVLYADYLAQNMIERLRELGVLERCIVVITSDHGEGLLQHKRMLHGSTVFDEMIHVPFIVRFPKELNVSPRHITHLVSLLDVTPTLAEIFGIEPADFSGKSLLPTIFHDQAINPFIYTEALVYENLRAVRDFKYNSLYAVDKKVL</sequence>
<evidence type="ECO:0000313" key="3">
    <source>
        <dbReference type="Proteomes" id="UP000030661"/>
    </source>
</evidence>
<proteinExistence type="predicted"/>
<evidence type="ECO:0000313" key="2">
    <source>
        <dbReference type="EMBL" id="GAK60182.1"/>
    </source>
</evidence>
<dbReference type="InterPro" id="IPR017850">
    <property type="entry name" value="Alkaline_phosphatase_core_sf"/>
</dbReference>
<name>A0A081C6H7_VECG1</name>
<dbReference type="Gene3D" id="3.40.720.10">
    <property type="entry name" value="Alkaline Phosphatase, subunit A"/>
    <property type="match status" value="1"/>
</dbReference>
<dbReference type="STRING" id="1499967.U27_00073"/>
<dbReference type="SUPFAM" id="SSF53649">
    <property type="entry name" value="Alkaline phosphatase-like"/>
    <property type="match status" value="1"/>
</dbReference>
<evidence type="ECO:0000259" key="1">
    <source>
        <dbReference type="Pfam" id="PF00884"/>
    </source>
</evidence>
<dbReference type="Proteomes" id="UP000030661">
    <property type="component" value="Unassembled WGS sequence"/>
</dbReference>
<organism evidence="2">
    <name type="scientific">Vecturithrix granuli</name>
    <dbReference type="NCBI Taxonomy" id="1499967"/>
    <lineage>
        <taxon>Bacteria</taxon>
        <taxon>Candidatus Moduliflexota</taxon>
        <taxon>Candidatus Vecturitrichia</taxon>
        <taxon>Candidatus Vecturitrichales</taxon>
        <taxon>Candidatus Vecturitrichaceae</taxon>
        <taxon>Candidatus Vecturithrix</taxon>
    </lineage>
</organism>
<dbReference type="PANTHER" id="PTHR43751">
    <property type="entry name" value="SULFATASE"/>
    <property type="match status" value="1"/>
</dbReference>
<feature type="domain" description="Sulfatase N-terminal" evidence="1">
    <location>
        <begin position="174"/>
        <end position="473"/>
    </location>
</feature>
<dbReference type="EMBL" id="DF820472">
    <property type="protein sequence ID" value="GAK60182.1"/>
    <property type="molecule type" value="Genomic_DNA"/>
</dbReference>